<protein>
    <recommendedName>
        <fullName evidence="2">USP domain-containing protein</fullName>
    </recommendedName>
</protein>
<dbReference type="Pfam" id="PF00443">
    <property type="entry name" value="UCH"/>
    <property type="match status" value="1"/>
</dbReference>
<sequence length="325" mass="37291">MRINYEFAILCFMSINIILLAILLYVRNQSKETIKNLNEKTPDNSTVLNLEKEPLLINKGIINCRNNCYASSVFQCINSVETFKEYFTKILDENKPVSFEIKKILMSLNSTSPINIKSNLTKMSEDPSIKYSMNLFTENDVKEFYELMLSATIKEECRIPADTEFYLFNDEFYEKNNLTNSFLIKNCIILRKGNASNKAPLSRHCPILDVAYTSDTDLERSFLNSFLKDYDPEPSNNKILVISIETGGNDNLNVKVTNQIHYNGKCYVLRSFCVNKGGHNGHYIARVVSGEKLIEYDDKNVKETALDNSKGEGRVRLAFYEIDET</sequence>
<accession>R0MBI1</accession>
<evidence type="ECO:0000313" key="3">
    <source>
        <dbReference type="EMBL" id="EOB15314.1"/>
    </source>
</evidence>
<dbReference type="EMBL" id="KB908914">
    <property type="protein sequence ID" value="EOB15314.1"/>
    <property type="molecule type" value="Genomic_DNA"/>
</dbReference>
<evidence type="ECO:0000313" key="4">
    <source>
        <dbReference type="Proteomes" id="UP000016927"/>
    </source>
</evidence>
<proteinExistence type="predicted"/>
<dbReference type="OrthoDB" id="10546555at2759"/>
<dbReference type="GO" id="GO:0004843">
    <property type="term" value="F:cysteine-type deubiquitinase activity"/>
    <property type="evidence" value="ECO:0007669"/>
    <property type="project" value="InterPro"/>
</dbReference>
<organism evidence="3 4">
    <name type="scientific">Nosema bombycis (strain CQ1 / CVCC 102059)</name>
    <name type="common">Microsporidian parasite</name>
    <name type="synonym">Pebrine of silkworm</name>
    <dbReference type="NCBI Taxonomy" id="578461"/>
    <lineage>
        <taxon>Eukaryota</taxon>
        <taxon>Fungi</taxon>
        <taxon>Fungi incertae sedis</taxon>
        <taxon>Microsporidia</taxon>
        <taxon>Nosematidae</taxon>
        <taxon>Nosema</taxon>
    </lineage>
</organism>
<dbReference type="GO" id="GO:0016579">
    <property type="term" value="P:protein deubiquitination"/>
    <property type="evidence" value="ECO:0007669"/>
    <property type="project" value="InterPro"/>
</dbReference>
<reference evidence="3 4" key="1">
    <citation type="journal article" date="2013" name="BMC Genomics">
        <title>Comparative genomics of parasitic silkworm microsporidia reveal an association between genome expansion and host adaptation.</title>
        <authorList>
            <person name="Pan G."/>
            <person name="Xu J."/>
            <person name="Li T."/>
            <person name="Xia Q."/>
            <person name="Liu S.L."/>
            <person name="Zhang G."/>
            <person name="Li S."/>
            <person name="Li C."/>
            <person name="Liu H."/>
            <person name="Yang L."/>
            <person name="Liu T."/>
            <person name="Zhang X."/>
            <person name="Wu Z."/>
            <person name="Fan W."/>
            <person name="Dang X."/>
            <person name="Xiang H."/>
            <person name="Tao M."/>
            <person name="Li Y."/>
            <person name="Hu J."/>
            <person name="Li Z."/>
            <person name="Lin L."/>
            <person name="Luo J."/>
            <person name="Geng L."/>
            <person name="Wang L."/>
            <person name="Long M."/>
            <person name="Wan Y."/>
            <person name="He N."/>
            <person name="Zhang Z."/>
            <person name="Lu C."/>
            <person name="Keeling P.J."/>
            <person name="Wang J."/>
            <person name="Xiang Z."/>
            <person name="Zhou Z."/>
        </authorList>
    </citation>
    <scope>NUCLEOTIDE SEQUENCE [LARGE SCALE GENOMIC DNA]</scope>
    <source>
        <strain evidence="4">CQ1 / CVCC 102059</strain>
    </source>
</reference>
<feature type="transmembrane region" description="Helical" evidence="1">
    <location>
        <begin position="7"/>
        <end position="26"/>
    </location>
</feature>
<evidence type="ECO:0000259" key="2">
    <source>
        <dbReference type="PROSITE" id="PS50235"/>
    </source>
</evidence>
<dbReference type="InterPro" id="IPR001394">
    <property type="entry name" value="Peptidase_C19_UCH"/>
</dbReference>
<keyword evidence="1" id="KW-0812">Transmembrane</keyword>
<dbReference type="SUPFAM" id="SSF54001">
    <property type="entry name" value="Cysteine proteinases"/>
    <property type="match status" value="1"/>
</dbReference>
<evidence type="ECO:0000256" key="1">
    <source>
        <dbReference type="SAM" id="Phobius"/>
    </source>
</evidence>
<keyword evidence="4" id="KW-1185">Reference proteome</keyword>
<dbReference type="InterPro" id="IPR028889">
    <property type="entry name" value="USP"/>
</dbReference>
<dbReference type="AlphaFoldDB" id="R0MBI1"/>
<dbReference type="InterPro" id="IPR038765">
    <property type="entry name" value="Papain-like_cys_pep_sf"/>
</dbReference>
<dbReference type="VEuPathDB" id="MicrosporidiaDB:NBO_6g0065"/>
<keyword evidence="1" id="KW-1133">Transmembrane helix</keyword>
<dbReference type="HOGENOM" id="CLU_855543_0_0_1"/>
<gene>
    <name evidence="3" type="ORF">NBO_6g0065</name>
</gene>
<keyword evidence="1" id="KW-0472">Membrane</keyword>
<feature type="domain" description="USP" evidence="2">
    <location>
        <begin position="59"/>
        <end position="323"/>
    </location>
</feature>
<dbReference type="Proteomes" id="UP000016927">
    <property type="component" value="Unassembled WGS sequence"/>
</dbReference>
<dbReference type="PROSITE" id="PS50235">
    <property type="entry name" value="USP_3"/>
    <property type="match status" value="1"/>
</dbReference>
<dbReference type="Gene3D" id="3.90.70.10">
    <property type="entry name" value="Cysteine proteinases"/>
    <property type="match status" value="1"/>
</dbReference>
<name>R0MBI1_NOSB1</name>